<evidence type="ECO:0008006" key="4">
    <source>
        <dbReference type="Google" id="ProtNLM"/>
    </source>
</evidence>
<organism evidence="2 3">
    <name type="scientific">Brevibacillus choshinensis</name>
    <dbReference type="NCBI Taxonomy" id="54911"/>
    <lineage>
        <taxon>Bacteria</taxon>
        <taxon>Bacillati</taxon>
        <taxon>Bacillota</taxon>
        <taxon>Bacilli</taxon>
        <taxon>Bacillales</taxon>
        <taxon>Paenibacillaceae</taxon>
        <taxon>Brevibacillus</taxon>
    </lineage>
</organism>
<feature type="transmembrane region" description="Helical" evidence="1">
    <location>
        <begin position="55"/>
        <end position="76"/>
    </location>
</feature>
<dbReference type="Proteomes" id="UP000596248">
    <property type="component" value="Chromosome"/>
</dbReference>
<accession>A0ABX7FY58</accession>
<protein>
    <recommendedName>
        <fullName evidence="4">ABC transmembrane type-1 domain-containing protein</fullName>
    </recommendedName>
</protein>
<name>A0ABX7FY58_BRECH</name>
<keyword evidence="1" id="KW-1133">Transmembrane helix</keyword>
<dbReference type="EMBL" id="CP069127">
    <property type="protein sequence ID" value="QRG70735.1"/>
    <property type="molecule type" value="Genomic_DNA"/>
</dbReference>
<sequence>MLVATLFSTLATVCLADNYIQSLIPGLQDGISISNSLAYYLIGEDNWSHATYQAAFEYAVLVSILCLISYIAASILEARK</sequence>
<proteinExistence type="predicted"/>
<evidence type="ECO:0000313" key="2">
    <source>
        <dbReference type="EMBL" id="QRG70735.1"/>
    </source>
</evidence>
<evidence type="ECO:0000313" key="3">
    <source>
        <dbReference type="Proteomes" id="UP000596248"/>
    </source>
</evidence>
<evidence type="ECO:0000256" key="1">
    <source>
        <dbReference type="SAM" id="Phobius"/>
    </source>
</evidence>
<keyword evidence="3" id="KW-1185">Reference proteome</keyword>
<gene>
    <name evidence="2" type="ORF">JNE38_22970</name>
</gene>
<keyword evidence="1" id="KW-0812">Transmembrane</keyword>
<reference evidence="2 3" key="1">
    <citation type="submission" date="2021-01" db="EMBL/GenBank/DDBJ databases">
        <title>Identification of strong promoters based on the transcriptome of Brevibacillus choshinensis.</title>
        <authorList>
            <person name="Yao D."/>
            <person name="Zhang K."/>
            <person name="Wu J."/>
        </authorList>
    </citation>
    <scope>NUCLEOTIDE SEQUENCE [LARGE SCALE GENOMIC DNA]</scope>
    <source>
        <strain evidence="2 3">HPD31-SP3</strain>
    </source>
</reference>
<keyword evidence="1" id="KW-0472">Membrane</keyword>